<evidence type="ECO:0000313" key="1">
    <source>
        <dbReference type="EMBL" id="RXN23210.1"/>
    </source>
</evidence>
<protein>
    <submittedName>
        <fullName evidence="1">Histone deacetylase 4 isoform X1</fullName>
    </submittedName>
</protein>
<dbReference type="AlphaFoldDB" id="A0A498MRY1"/>
<organism evidence="1 2">
    <name type="scientific">Labeo rohita</name>
    <name type="common">Indian major carp</name>
    <name type="synonym">Cyprinus rohita</name>
    <dbReference type="NCBI Taxonomy" id="84645"/>
    <lineage>
        <taxon>Eukaryota</taxon>
        <taxon>Metazoa</taxon>
        <taxon>Chordata</taxon>
        <taxon>Craniata</taxon>
        <taxon>Vertebrata</taxon>
        <taxon>Euteleostomi</taxon>
        <taxon>Actinopterygii</taxon>
        <taxon>Neopterygii</taxon>
        <taxon>Teleostei</taxon>
        <taxon>Ostariophysi</taxon>
        <taxon>Cypriniformes</taxon>
        <taxon>Cyprinidae</taxon>
        <taxon>Labeoninae</taxon>
        <taxon>Labeonini</taxon>
        <taxon>Labeo</taxon>
    </lineage>
</organism>
<dbReference type="Proteomes" id="UP000290572">
    <property type="component" value="Unassembled WGS sequence"/>
</dbReference>
<evidence type="ECO:0000313" key="2">
    <source>
        <dbReference type="Proteomes" id="UP000290572"/>
    </source>
</evidence>
<comment type="caution">
    <text evidence="1">The sequence shown here is derived from an EMBL/GenBank/DDBJ whole genome shotgun (WGS) entry which is preliminary data.</text>
</comment>
<name>A0A498MRY1_LABRO</name>
<sequence length="77" mass="8675">MLDLKMRLFQAVIQYPDDLCFPDPQRYTAFLSWNGFSLSPTDGLPTKEQPLELLKPSGLNHIPPELAELQSGWSLAS</sequence>
<keyword evidence="2" id="KW-1185">Reference proteome</keyword>
<gene>
    <name evidence="1" type="ORF">ROHU_023025</name>
</gene>
<proteinExistence type="predicted"/>
<accession>A0A498MRY1</accession>
<dbReference type="EMBL" id="QBIY01012564">
    <property type="protein sequence ID" value="RXN23210.1"/>
    <property type="molecule type" value="Genomic_DNA"/>
</dbReference>
<reference evidence="1 2" key="1">
    <citation type="submission" date="2018-03" db="EMBL/GenBank/DDBJ databases">
        <title>Draft genome sequence of Rohu Carp (Labeo rohita).</title>
        <authorList>
            <person name="Das P."/>
            <person name="Kushwaha B."/>
            <person name="Joshi C.G."/>
            <person name="Kumar D."/>
            <person name="Nagpure N.S."/>
            <person name="Sahoo L."/>
            <person name="Das S.P."/>
            <person name="Bit A."/>
            <person name="Patnaik S."/>
            <person name="Meher P.K."/>
            <person name="Jayasankar P."/>
            <person name="Koringa P.G."/>
            <person name="Patel N.V."/>
            <person name="Hinsu A.T."/>
            <person name="Kumar R."/>
            <person name="Pandey M."/>
            <person name="Agarwal S."/>
            <person name="Srivastava S."/>
            <person name="Singh M."/>
            <person name="Iquebal M.A."/>
            <person name="Jaiswal S."/>
            <person name="Angadi U.B."/>
            <person name="Kumar N."/>
            <person name="Raza M."/>
            <person name="Shah T.M."/>
            <person name="Rai A."/>
            <person name="Jena J.K."/>
        </authorList>
    </citation>
    <scope>NUCLEOTIDE SEQUENCE [LARGE SCALE GENOMIC DNA]</scope>
    <source>
        <strain evidence="1">DASCIFA01</strain>
        <tissue evidence="1">Testis</tissue>
    </source>
</reference>